<evidence type="ECO:0000259" key="5">
    <source>
        <dbReference type="SMART" id="SM00478"/>
    </source>
</evidence>
<feature type="domain" description="DNA-3-methyladenine glycosylase AlkA N-terminal" evidence="6">
    <location>
        <begin position="2"/>
        <end position="118"/>
    </location>
</feature>
<evidence type="ECO:0000256" key="3">
    <source>
        <dbReference type="ARBA" id="ARBA00022763"/>
    </source>
</evidence>
<dbReference type="GO" id="GO:0008725">
    <property type="term" value="F:DNA-3-methyladenine glycosylase activity"/>
    <property type="evidence" value="ECO:0007669"/>
    <property type="project" value="TreeGrafter"/>
</dbReference>
<proteinExistence type="predicted"/>
<dbReference type="Pfam" id="PF00730">
    <property type="entry name" value="HhH-GPD"/>
    <property type="match status" value="1"/>
</dbReference>
<dbReference type="EMBL" id="AMRJ01000015">
    <property type="protein sequence ID" value="EKF74084.1"/>
    <property type="molecule type" value="Genomic_DNA"/>
</dbReference>
<dbReference type="GO" id="GO:0006285">
    <property type="term" value="P:base-excision repair, AP site formation"/>
    <property type="evidence" value="ECO:0007669"/>
    <property type="project" value="TreeGrafter"/>
</dbReference>
<dbReference type="Proteomes" id="UP000010164">
    <property type="component" value="Unassembled WGS sequence"/>
</dbReference>
<dbReference type="InterPro" id="IPR051912">
    <property type="entry name" value="Alkylbase_DNA_Glycosylase/TA"/>
</dbReference>
<dbReference type="PANTHER" id="PTHR43003">
    <property type="entry name" value="DNA-3-METHYLADENINE GLYCOSYLASE"/>
    <property type="match status" value="1"/>
</dbReference>
<dbReference type="SMART" id="SM01009">
    <property type="entry name" value="AlkA_N"/>
    <property type="match status" value="1"/>
</dbReference>
<dbReference type="STRING" id="1177179.A11A3_10511"/>
<dbReference type="InterPro" id="IPR003265">
    <property type="entry name" value="HhH-GPD_domain"/>
</dbReference>
<dbReference type="SMART" id="SM00478">
    <property type="entry name" value="ENDO3c"/>
    <property type="match status" value="1"/>
</dbReference>
<dbReference type="GO" id="GO:0032131">
    <property type="term" value="F:alkylated DNA binding"/>
    <property type="evidence" value="ECO:0007669"/>
    <property type="project" value="TreeGrafter"/>
</dbReference>
<dbReference type="Gene3D" id="1.10.340.30">
    <property type="entry name" value="Hypothetical protein, domain 2"/>
    <property type="match status" value="1"/>
</dbReference>
<protein>
    <recommendedName>
        <fullName evidence="2">DNA-3-methyladenine glycosylase II</fullName>
        <ecNumber evidence="2">3.2.2.21</ecNumber>
    </recommendedName>
</protein>
<dbReference type="InterPro" id="IPR011257">
    <property type="entry name" value="DNA_glycosylase"/>
</dbReference>
<feature type="domain" description="HhH-GPD" evidence="5">
    <location>
        <begin position="128"/>
        <end position="285"/>
    </location>
</feature>
<evidence type="ECO:0000313" key="7">
    <source>
        <dbReference type="EMBL" id="EKF74084.1"/>
    </source>
</evidence>
<dbReference type="InterPro" id="IPR010316">
    <property type="entry name" value="AlkA_N"/>
</dbReference>
<evidence type="ECO:0000256" key="1">
    <source>
        <dbReference type="ARBA" id="ARBA00000086"/>
    </source>
</evidence>
<reference evidence="7 8" key="1">
    <citation type="journal article" date="2012" name="J. Bacteriol.">
        <title>Genome Sequence of the Alkane-Degrading Bacterium Alcanivorax hongdengensis Type Strain A-11-3.</title>
        <authorList>
            <person name="Lai Q."/>
            <person name="Shao Z."/>
        </authorList>
    </citation>
    <scope>NUCLEOTIDE SEQUENCE [LARGE SCALE GENOMIC DNA]</scope>
    <source>
        <strain evidence="7 8">A-11-3</strain>
    </source>
</reference>
<organism evidence="7 8">
    <name type="scientific">Alcanivorax hongdengensis A-11-3</name>
    <dbReference type="NCBI Taxonomy" id="1177179"/>
    <lineage>
        <taxon>Bacteria</taxon>
        <taxon>Pseudomonadati</taxon>
        <taxon>Pseudomonadota</taxon>
        <taxon>Gammaproteobacteria</taxon>
        <taxon>Oceanospirillales</taxon>
        <taxon>Alcanivoracaceae</taxon>
        <taxon>Alcanivorax</taxon>
    </lineage>
</organism>
<keyword evidence="4" id="KW-0234">DNA repair</keyword>
<dbReference type="InterPro" id="IPR037046">
    <property type="entry name" value="AlkA_N_sf"/>
</dbReference>
<evidence type="ECO:0000256" key="4">
    <source>
        <dbReference type="ARBA" id="ARBA00023204"/>
    </source>
</evidence>
<dbReference type="RefSeq" id="WP_008929279.1">
    <property type="nucleotide sequence ID" value="NZ_AMRJ01000015.1"/>
</dbReference>
<comment type="catalytic activity">
    <reaction evidence="1">
        <text>Hydrolysis of alkylated DNA, releasing 3-methyladenine, 3-methylguanine, 7-methylguanine and 7-methyladenine.</text>
        <dbReference type="EC" id="3.2.2.21"/>
    </reaction>
</comment>
<evidence type="ECO:0000313" key="8">
    <source>
        <dbReference type="Proteomes" id="UP000010164"/>
    </source>
</evidence>
<dbReference type="OrthoDB" id="9811249at2"/>
<dbReference type="PATRIC" id="fig|1177179.3.peg.2092"/>
<evidence type="ECO:0000259" key="6">
    <source>
        <dbReference type="SMART" id="SM01009"/>
    </source>
</evidence>
<keyword evidence="8" id="KW-1185">Reference proteome</keyword>
<keyword evidence="3" id="KW-0227">DNA damage</keyword>
<dbReference type="eggNOG" id="COG0122">
    <property type="taxonomic scope" value="Bacteria"/>
</dbReference>
<gene>
    <name evidence="7" type="ORF">A11A3_10511</name>
</gene>
<dbReference type="Gene3D" id="3.30.310.20">
    <property type="entry name" value="DNA-3-methyladenine glycosylase AlkA, N-terminal domain"/>
    <property type="match status" value="1"/>
</dbReference>
<dbReference type="GO" id="GO:0005737">
    <property type="term" value="C:cytoplasm"/>
    <property type="evidence" value="ECO:0007669"/>
    <property type="project" value="TreeGrafter"/>
</dbReference>
<evidence type="ECO:0000256" key="2">
    <source>
        <dbReference type="ARBA" id="ARBA00012000"/>
    </source>
</evidence>
<accession>L0WAQ6</accession>
<dbReference type="AlphaFoldDB" id="L0WAQ6"/>
<dbReference type="GO" id="GO:0043916">
    <property type="term" value="F:DNA-7-methylguanine glycosylase activity"/>
    <property type="evidence" value="ECO:0007669"/>
    <property type="project" value="TreeGrafter"/>
</dbReference>
<dbReference type="SUPFAM" id="SSF48150">
    <property type="entry name" value="DNA-glycosylase"/>
    <property type="match status" value="1"/>
</dbReference>
<sequence>MTLTLTLPADFRNQDFLDFHRRDPQQRAECVDGNQLHKGLVWQGRPARLSLLLDQQCATARLDAAGSQITPQALRSRVEHMLGLSQPVRDFQLACQDHPLLGPLIRRRPGLRVPQSGSPHEALCWAIIGQQISVHAALSIRARLIASTGIQHASGLYCFPDARAILNCTDTALRAAGLSGSKLGALRRISELALAQPALFEHDTPLPAQTLSDSLLAIRGIGPWTVSYALLRGYGKLDGSLHGDVAVRRGLARLLGEETVSPARTEQWLAAFSPWRALVAAHLWGI</sequence>
<name>L0WAQ6_9GAMM</name>
<dbReference type="PANTHER" id="PTHR43003:SF13">
    <property type="entry name" value="DNA-3-METHYLADENINE GLYCOSYLASE 2"/>
    <property type="match status" value="1"/>
</dbReference>
<dbReference type="EC" id="3.2.2.21" evidence="2"/>
<dbReference type="GO" id="GO:0032993">
    <property type="term" value="C:protein-DNA complex"/>
    <property type="evidence" value="ECO:0007669"/>
    <property type="project" value="TreeGrafter"/>
</dbReference>
<dbReference type="CDD" id="cd00056">
    <property type="entry name" value="ENDO3c"/>
    <property type="match status" value="1"/>
</dbReference>
<dbReference type="GO" id="GO:0006307">
    <property type="term" value="P:DNA alkylation repair"/>
    <property type="evidence" value="ECO:0007669"/>
    <property type="project" value="TreeGrafter"/>
</dbReference>
<comment type="caution">
    <text evidence="7">The sequence shown here is derived from an EMBL/GenBank/DDBJ whole genome shotgun (WGS) entry which is preliminary data.</text>
</comment>